<feature type="compositionally biased region" description="Gly residues" evidence="1">
    <location>
        <begin position="60"/>
        <end position="77"/>
    </location>
</feature>
<proteinExistence type="predicted"/>
<sequence length="185" mass="18930">MKVQSASSQANEVSQASAAPSGGPGAGQVAAPTVFDTSGHSPSDAGIRAGHPVRGEQGSSAGGGQAPLRLRGGGKGIPWGESSTSSGASGTNNGARQALQTRRSQLDNQRQQLESALYNASREMPLMPTVERTSSSGMRSIEIGAAHGPMGDPRQQAAVAARMSALTRQINDVKRQIADVDRELG</sequence>
<protein>
    <submittedName>
        <fullName evidence="2">Uncharacterized protein</fullName>
    </submittedName>
</protein>
<feature type="compositionally biased region" description="Low complexity" evidence="1">
    <location>
        <begin position="82"/>
        <end position="95"/>
    </location>
</feature>
<dbReference type="EMBL" id="JACCAS010000001">
    <property type="protein sequence ID" value="NYH22928.1"/>
    <property type="molecule type" value="Genomic_DNA"/>
</dbReference>
<accession>A0A7Y9WNA5</accession>
<evidence type="ECO:0000313" key="2">
    <source>
        <dbReference type="EMBL" id="NYH22928.1"/>
    </source>
</evidence>
<feature type="region of interest" description="Disordered" evidence="1">
    <location>
        <begin position="1"/>
        <end position="110"/>
    </location>
</feature>
<feature type="compositionally biased region" description="Polar residues" evidence="1">
    <location>
        <begin position="98"/>
        <end position="110"/>
    </location>
</feature>
<reference evidence="2 3" key="1">
    <citation type="submission" date="2020-07" db="EMBL/GenBank/DDBJ databases">
        <title>Exploring microbial biodiversity for novel pathways involved in the catabolism of aromatic compounds derived from lignin.</title>
        <authorList>
            <person name="Elkins J."/>
        </authorList>
    </citation>
    <scope>NUCLEOTIDE SEQUENCE [LARGE SCALE GENOMIC DNA]</scope>
    <source>
        <strain evidence="2 3">H2C3C</strain>
    </source>
</reference>
<evidence type="ECO:0000256" key="1">
    <source>
        <dbReference type="SAM" id="MobiDB-lite"/>
    </source>
</evidence>
<name>A0A7Y9WNA5_9BURK</name>
<organism evidence="2 3">
    <name type="scientific">Paraburkholderia bryophila</name>
    <dbReference type="NCBI Taxonomy" id="420952"/>
    <lineage>
        <taxon>Bacteria</taxon>
        <taxon>Pseudomonadati</taxon>
        <taxon>Pseudomonadota</taxon>
        <taxon>Betaproteobacteria</taxon>
        <taxon>Burkholderiales</taxon>
        <taxon>Burkholderiaceae</taxon>
        <taxon>Paraburkholderia</taxon>
    </lineage>
</organism>
<comment type="caution">
    <text evidence="2">The sequence shown here is derived from an EMBL/GenBank/DDBJ whole genome shotgun (WGS) entry which is preliminary data.</text>
</comment>
<evidence type="ECO:0000313" key="3">
    <source>
        <dbReference type="Proteomes" id="UP000540929"/>
    </source>
</evidence>
<feature type="compositionally biased region" description="Polar residues" evidence="1">
    <location>
        <begin position="1"/>
        <end position="12"/>
    </location>
</feature>
<dbReference type="AlphaFoldDB" id="A0A7Y9WNA5"/>
<dbReference type="Proteomes" id="UP000540929">
    <property type="component" value="Unassembled WGS sequence"/>
</dbReference>
<feature type="compositionally biased region" description="Low complexity" evidence="1">
    <location>
        <begin position="13"/>
        <end position="32"/>
    </location>
</feature>
<keyword evidence="3" id="KW-1185">Reference proteome</keyword>
<gene>
    <name evidence="2" type="ORF">GGD40_002407</name>
</gene>